<keyword evidence="3" id="KW-1185">Reference proteome</keyword>
<evidence type="ECO:0000313" key="2">
    <source>
        <dbReference type="EMBL" id="SFB80005.1"/>
    </source>
</evidence>
<accession>A0A1I1DYJ1</accession>
<dbReference type="PRINTS" id="PR01994">
    <property type="entry name" value="ANTIREPRESSR"/>
</dbReference>
<proteinExistence type="predicted"/>
<evidence type="ECO:0000259" key="1">
    <source>
        <dbReference type="Pfam" id="PF10547"/>
    </source>
</evidence>
<protein>
    <submittedName>
        <fullName evidence="2">P22_AR N-terminal domain-containing protein</fullName>
    </submittedName>
</protein>
<dbReference type="Pfam" id="PF10547">
    <property type="entry name" value="P22_AR_N"/>
    <property type="match status" value="1"/>
</dbReference>
<dbReference type="EMBL" id="FOLH01000001">
    <property type="protein sequence ID" value="SFB80005.1"/>
    <property type="molecule type" value="Genomic_DNA"/>
</dbReference>
<dbReference type="OrthoDB" id="1042522at2"/>
<dbReference type="STRING" id="1122252.SAMN05660443_0205"/>
<organism evidence="2 3">
    <name type="scientific">Marinospirillum celere</name>
    <dbReference type="NCBI Taxonomy" id="1122252"/>
    <lineage>
        <taxon>Bacteria</taxon>
        <taxon>Pseudomonadati</taxon>
        <taxon>Pseudomonadota</taxon>
        <taxon>Gammaproteobacteria</taxon>
        <taxon>Oceanospirillales</taxon>
        <taxon>Oceanospirillaceae</taxon>
        <taxon>Marinospirillum</taxon>
    </lineage>
</organism>
<name>A0A1I1DYJ1_9GAMM</name>
<feature type="domain" description="Antirepressor protein ant N-terminal" evidence="1">
    <location>
        <begin position="12"/>
        <end position="126"/>
    </location>
</feature>
<dbReference type="Proteomes" id="UP000199058">
    <property type="component" value="Unassembled WGS sequence"/>
</dbReference>
<dbReference type="AlphaFoldDB" id="A0A1I1DYJ1"/>
<dbReference type="RefSeq" id="WP_091957872.1">
    <property type="nucleotide sequence ID" value="NZ_FOLH01000001.1"/>
</dbReference>
<reference evidence="2 3" key="1">
    <citation type="submission" date="2016-10" db="EMBL/GenBank/DDBJ databases">
        <authorList>
            <person name="de Groot N.N."/>
        </authorList>
    </citation>
    <scope>NUCLEOTIDE SEQUENCE [LARGE SCALE GENOMIC DNA]</scope>
    <source>
        <strain evidence="2 3">DSM 18438</strain>
    </source>
</reference>
<sequence>MRSVTAVSQIATVPFQNQELALLFTTDSQPMVAMKPICENIGIDWRSQRKRIMRDTVLNSVVVMMTTTASDGKTYEFTCLPLDYLNGWLFGIDDKRIKKPEVRQRVLEYKRECYRVLADYWLHGQATNPRQQLPDLNYPAESWYQLNPQLNHRMAFKQARFHITADLLYGPDANTPISHLLTQLNHQGYDIKACRMELMAMRHHLETTRNALNNITRTAGLANSASLAFSIY</sequence>
<gene>
    <name evidence="2" type="ORF">SAMN05660443_0205</name>
</gene>
<evidence type="ECO:0000313" key="3">
    <source>
        <dbReference type="Proteomes" id="UP000199058"/>
    </source>
</evidence>
<dbReference type="InterPro" id="IPR018875">
    <property type="entry name" value="Antirepressor_Ant_N"/>
</dbReference>